<evidence type="ECO:0000259" key="2">
    <source>
        <dbReference type="Pfam" id="PF00437"/>
    </source>
</evidence>
<feature type="domain" description="Bacterial type II secretion system protein E" evidence="2">
    <location>
        <begin position="110"/>
        <end position="390"/>
    </location>
</feature>
<dbReference type="OrthoDB" id="9810761at2"/>
<dbReference type="PATRIC" id="fig|931276.5.peg.1658"/>
<dbReference type="AlphaFoldDB" id="M1MVB6"/>
<evidence type="ECO:0000313" key="3">
    <source>
        <dbReference type="EMBL" id="AGF55457.1"/>
    </source>
</evidence>
<dbReference type="EMBL" id="CP004121">
    <property type="protein sequence ID" value="AGF55457.1"/>
    <property type="molecule type" value="Genomic_DNA"/>
</dbReference>
<evidence type="ECO:0000313" key="4">
    <source>
        <dbReference type="Proteomes" id="UP000011728"/>
    </source>
</evidence>
<dbReference type="CDD" id="cd01130">
    <property type="entry name" value="VirB11-like_ATPase"/>
    <property type="match status" value="1"/>
</dbReference>
<dbReference type="Gene3D" id="3.40.50.300">
    <property type="entry name" value="P-loop containing nucleotide triphosphate hydrolases"/>
    <property type="match status" value="1"/>
</dbReference>
<keyword evidence="4" id="KW-1185">Reference proteome</keyword>
<dbReference type="PANTHER" id="PTHR30486:SF15">
    <property type="entry name" value="TYPE II_IV SECRETION SYSTEM ATPASE"/>
    <property type="match status" value="1"/>
</dbReference>
<sequence length="466" mass="52606">MSVESIIKERQLDLENKLYERSSITESNNEIFEDKDEAKLLLEKKIREKLIENYSFNDINSIEKFGIIRNAAWSMIEDEINMNNLTIYFDSYDKAEIIEQVIYTIFGYGVLDPLIKDSSITEIMVNGINKIFVEKNGVIERVKNNRGEFLKFNSKDELINIIEKIVAPINRKVDESNPIVDARLPNGFRVNILLSPISLDGHIITIRKFPESPYTIDKLVDFGMLPSNVAKFLENLVKSKYNIIVSGGTGAGKTTFLNALSNFINENERVITIEDAAELKLSSLNNLVRLETRPPNIEGNGEITMRDLVRSALRMRPDRIIVGEVRGGEALDMLQAMNTGHDGSLSTGHANSSLDMLMRLETMVLMAGIDLPLISIRQQIASAVDIIIHISKLQDGKRKLIEITEILGVNNSGYITQNLFEFKRGSSNNKEIGVLEYTGNAMKKTNKLEFAGMNFEKILNEYNMEG</sequence>
<dbReference type="Gene3D" id="3.30.450.380">
    <property type="match status" value="1"/>
</dbReference>
<evidence type="ECO:0000256" key="1">
    <source>
        <dbReference type="ARBA" id="ARBA00006611"/>
    </source>
</evidence>
<dbReference type="InterPro" id="IPR050921">
    <property type="entry name" value="T4SS_GSP_E_ATPase"/>
</dbReference>
<dbReference type="KEGG" id="csr:Cspa_c16870"/>
<dbReference type="InterPro" id="IPR027417">
    <property type="entry name" value="P-loop_NTPase"/>
</dbReference>
<dbReference type="SUPFAM" id="SSF52540">
    <property type="entry name" value="P-loop containing nucleoside triphosphate hydrolases"/>
    <property type="match status" value="1"/>
</dbReference>
<dbReference type="PANTHER" id="PTHR30486">
    <property type="entry name" value="TWITCHING MOTILITY PROTEIN PILT"/>
    <property type="match status" value="1"/>
</dbReference>
<dbReference type="eggNOG" id="COG4962">
    <property type="taxonomic scope" value="Bacteria"/>
</dbReference>
<accession>M1MVB6</accession>
<dbReference type="RefSeq" id="WP_015391778.1">
    <property type="nucleotide sequence ID" value="NC_020291.1"/>
</dbReference>
<dbReference type="Proteomes" id="UP000011728">
    <property type="component" value="Chromosome"/>
</dbReference>
<reference evidence="3 4" key="1">
    <citation type="submission" date="2013-02" db="EMBL/GenBank/DDBJ databases">
        <title>Genome sequence of Clostridium saccharoperbutylacetonicum N1-4(HMT).</title>
        <authorList>
            <person name="Poehlein A."/>
            <person name="Daniel R."/>
        </authorList>
    </citation>
    <scope>NUCLEOTIDE SEQUENCE [LARGE SCALE GENOMIC DNA]</scope>
    <source>
        <strain evidence="4">N1-4(HMT)</strain>
    </source>
</reference>
<proteinExistence type="inferred from homology"/>
<dbReference type="InterPro" id="IPR001482">
    <property type="entry name" value="T2SS/T4SS_dom"/>
</dbReference>
<dbReference type="Pfam" id="PF00437">
    <property type="entry name" value="T2SSE"/>
    <property type="match status" value="1"/>
</dbReference>
<name>M1MVB6_9CLOT</name>
<comment type="similarity">
    <text evidence="1">Belongs to the GSP E family.</text>
</comment>
<gene>
    <name evidence="3" type="primary">cpaF</name>
    <name evidence="3" type="ORF">Cspa_c16870</name>
</gene>
<dbReference type="HOGENOM" id="CLU_005379_4_1_9"/>
<organism evidence="3 4">
    <name type="scientific">Clostridium saccharoperbutylacetonicum N1-4(HMT)</name>
    <dbReference type="NCBI Taxonomy" id="931276"/>
    <lineage>
        <taxon>Bacteria</taxon>
        <taxon>Bacillati</taxon>
        <taxon>Bacillota</taxon>
        <taxon>Clostridia</taxon>
        <taxon>Eubacteriales</taxon>
        <taxon>Clostridiaceae</taxon>
        <taxon>Clostridium</taxon>
    </lineage>
</organism>
<dbReference type="GO" id="GO:0016887">
    <property type="term" value="F:ATP hydrolysis activity"/>
    <property type="evidence" value="ECO:0007669"/>
    <property type="project" value="InterPro"/>
</dbReference>
<protein>
    <submittedName>
        <fullName evidence="3">Flp pilus assembly protein, ATPase CpaF</fullName>
    </submittedName>
</protein>